<feature type="chain" id="PRO_5025386704" evidence="1">
    <location>
        <begin position="26"/>
        <end position="137"/>
    </location>
</feature>
<dbReference type="EMBL" id="MU001699">
    <property type="protein sequence ID" value="KAF2453238.1"/>
    <property type="molecule type" value="Genomic_DNA"/>
</dbReference>
<accession>A0A6A6NNI9</accession>
<keyword evidence="3" id="KW-1185">Reference proteome</keyword>
<name>A0A6A6NNI9_9PEZI</name>
<evidence type="ECO:0000256" key="1">
    <source>
        <dbReference type="SAM" id="SignalP"/>
    </source>
</evidence>
<evidence type="ECO:0000313" key="2">
    <source>
        <dbReference type="EMBL" id="KAF2453238.1"/>
    </source>
</evidence>
<feature type="signal peptide" evidence="1">
    <location>
        <begin position="1"/>
        <end position="25"/>
    </location>
</feature>
<reference evidence="2" key="1">
    <citation type="journal article" date="2020" name="Stud. Mycol.">
        <title>101 Dothideomycetes genomes: a test case for predicting lifestyles and emergence of pathogens.</title>
        <authorList>
            <person name="Haridas S."/>
            <person name="Albert R."/>
            <person name="Binder M."/>
            <person name="Bloem J."/>
            <person name="Labutti K."/>
            <person name="Salamov A."/>
            <person name="Andreopoulos B."/>
            <person name="Baker S."/>
            <person name="Barry K."/>
            <person name="Bills G."/>
            <person name="Bluhm B."/>
            <person name="Cannon C."/>
            <person name="Castanera R."/>
            <person name="Culley D."/>
            <person name="Daum C."/>
            <person name="Ezra D."/>
            <person name="Gonzalez J."/>
            <person name="Henrissat B."/>
            <person name="Kuo A."/>
            <person name="Liang C."/>
            <person name="Lipzen A."/>
            <person name="Lutzoni F."/>
            <person name="Magnuson J."/>
            <person name="Mondo S."/>
            <person name="Nolan M."/>
            <person name="Ohm R."/>
            <person name="Pangilinan J."/>
            <person name="Park H.-J."/>
            <person name="Ramirez L."/>
            <person name="Alfaro M."/>
            <person name="Sun H."/>
            <person name="Tritt A."/>
            <person name="Yoshinaga Y."/>
            <person name="Zwiers L.-H."/>
            <person name="Turgeon B."/>
            <person name="Goodwin S."/>
            <person name="Spatafora J."/>
            <person name="Crous P."/>
            <person name="Grigoriev I."/>
        </authorList>
    </citation>
    <scope>NUCLEOTIDE SEQUENCE</scope>
    <source>
        <strain evidence="2">ATCC 16933</strain>
    </source>
</reference>
<keyword evidence="1" id="KW-0732">Signal</keyword>
<organism evidence="2 3">
    <name type="scientific">Lineolata rhizophorae</name>
    <dbReference type="NCBI Taxonomy" id="578093"/>
    <lineage>
        <taxon>Eukaryota</taxon>
        <taxon>Fungi</taxon>
        <taxon>Dikarya</taxon>
        <taxon>Ascomycota</taxon>
        <taxon>Pezizomycotina</taxon>
        <taxon>Dothideomycetes</taxon>
        <taxon>Dothideomycetes incertae sedis</taxon>
        <taxon>Lineolatales</taxon>
        <taxon>Lineolataceae</taxon>
        <taxon>Lineolata</taxon>
    </lineage>
</organism>
<protein>
    <submittedName>
        <fullName evidence="2">Uncharacterized protein</fullName>
    </submittedName>
</protein>
<sequence length="137" mass="14605">MARSLLSIVRIRAAFILCLPGGREAERAIPPSAACASTYPLRRCPSSPMPQLCTQAPGPHPVGMVNPMARPEMASIVLGALSQLVSHPHHLVRGKAAPGRQRSPVAGTRRASLGLPFPRLCHLATKHNVLVSFHSSK</sequence>
<dbReference type="Proteomes" id="UP000799766">
    <property type="component" value="Unassembled WGS sequence"/>
</dbReference>
<dbReference type="AlphaFoldDB" id="A0A6A6NNI9"/>
<proteinExistence type="predicted"/>
<evidence type="ECO:0000313" key="3">
    <source>
        <dbReference type="Proteomes" id="UP000799766"/>
    </source>
</evidence>
<gene>
    <name evidence="2" type="ORF">BDY21DRAFT_356911</name>
</gene>